<organism evidence="1">
    <name type="scientific">Arundo donax</name>
    <name type="common">Giant reed</name>
    <name type="synonym">Donax arundinaceus</name>
    <dbReference type="NCBI Taxonomy" id="35708"/>
    <lineage>
        <taxon>Eukaryota</taxon>
        <taxon>Viridiplantae</taxon>
        <taxon>Streptophyta</taxon>
        <taxon>Embryophyta</taxon>
        <taxon>Tracheophyta</taxon>
        <taxon>Spermatophyta</taxon>
        <taxon>Magnoliopsida</taxon>
        <taxon>Liliopsida</taxon>
        <taxon>Poales</taxon>
        <taxon>Poaceae</taxon>
        <taxon>PACMAD clade</taxon>
        <taxon>Arundinoideae</taxon>
        <taxon>Arundineae</taxon>
        <taxon>Arundo</taxon>
    </lineage>
</organism>
<protein>
    <submittedName>
        <fullName evidence="1">Uncharacterized protein</fullName>
    </submittedName>
</protein>
<reference evidence="1" key="1">
    <citation type="submission" date="2014-09" db="EMBL/GenBank/DDBJ databases">
        <authorList>
            <person name="Magalhaes I.L.F."/>
            <person name="Oliveira U."/>
            <person name="Santos F.R."/>
            <person name="Vidigal T.H.D.A."/>
            <person name="Brescovit A.D."/>
            <person name="Santos A.J."/>
        </authorList>
    </citation>
    <scope>NUCLEOTIDE SEQUENCE</scope>
    <source>
        <tissue evidence="1">Shoot tissue taken approximately 20 cm above the soil surface</tissue>
    </source>
</reference>
<evidence type="ECO:0000313" key="1">
    <source>
        <dbReference type="EMBL" id="JAE12960.1"/>
    </source>
</evidence>
<reference evidence="1" key="2">
    <citation type="journal article" date="2015" name="Data Brief">
        <title>Shoot transcriptome of the giant reed, Arundo donax.</title>
        <authorList>
            <person name="Barrero R.A."/>
            <person name="Guerrero F.D."/>
            <person name="Moolhuijzen P."/>
            <person name="Goolsby J.A."/>
            <person name="Tidwell J."/>
            <person name="Bellgard S.E."/>
            <person name="Bellgard M.I."/>
        </authorList>
    </citation>
    <scope>NUCLEOTIDE SEQUENCE</scope>
    <source>
        <tissue evidence="1">Shoot tissue taken approximately 20 cm above the soil surface</tissue>
    </source>
</reference>
<proteinExistence type="predicted"/>
<name>A0A0A9FIT6_ARUDO</name>
<accession>A0A0A9FIT6</accession>
<dbReference type="AlphaFoldDB" id="A0A0A9FIT6"/>
<dbReference type="EMBL" id="GBRH01184936">
    <property type="protein sequence ID" value="JAE12960.1"/>
    <property type="molecule type" value="Transcribed_RNA"/>
</dbReference>
<sequence>MLVSMEACRLFTRIERGNSGEASTAVRLPCRCEIYQLMGANCVVL</sequence>